<name>B0DEH0_LACBS</name>
<dbReference type="EMBL" id="DS547106">
    <property type="protein sequence ID" value="EDR07032.1"/>
    <property type="molecule type" value="Genomic_DNA"/>
</dbReference>
<sequence length="72" mass="8085">MGSKRDSAQCARAFDIQAAGDDIRGHKRQVLRDRPKDVQKCRLVALLGGEARTFLDFERGNRMKLANLKTAI</sequence>
<dbReference type="AlphaFoldDB" id="B0DEH0"/>
<gene>
    <name evidence="1" type="ORF">LACBIDRAFT_299317</name>
</gene>
<proteinExistence type="predicted"/>
<evidence type="ECO:0000313" key="1">
    <source>
        <dbReference type="EMBL" id="EDR07032.1"/>
    </source>
</evidence>
<dbReference type="HOGENOM" id="CLU_2722647_0_0_1"/>
<protein>
    <submittedName>
        <fullName evidence="1">Predicted protein</fullName>
    </submittedName>
</protein>
<dbReference type="GeneID" id="6078029"/>
<keyword evidence="2" id="KW-1185">Reference proteome</keyword>
<reference evidence="1 2" key="1">
    <citation type="journal article" date="2008" name="Nature">
        <title>The genome of Laccaria bicolor provides insights into mycorrhizal symbiosis.</title>
        <authorList>
            <person name="Martin F."/>
            <person name="Aerts A."/>
            <person name="Ahren D."/>
            <person name="Brun A."/>
            <person name="Danchin E.G.J."/>
            <person name="Duchaussoy F."/>
            <person name="Gibon J."/>
            <person name="Kohler A."/>
            <person name="Lindquist E."/>
            <person name="Pereda V."/>
            <person name="Salamov A."/>
            <person name="Shapiro H.J."/>
            <person name="Wuyts J."/>
            <person name="Blaudez D."/>
            <person name="Buee M."/>
            <person name="Brokstein P."/>
            <person name="Canbaeck B."/>
            <person name="Cohen D."/>
            <person name="Courty P.E."/>
            <person name="Coutinho P.M."/>
            <person name="Delaruelle C."/>
            <person name="Detter J.C."/>
            <person name="Deveau A."/>
            <person name="DiFazio S."/>
            <person name="Duplessis S."/>
            <person name="Fraissinet-Tachet L."/>
            <person name="Lucic E."/>
            <person name="Frey-Klett P."/>
            <person name="Fourrey C."/>
            <person name="Feussner I."/>
            <person name="Gay G."/>
            <person name="Grimwood J."/>
            <person name="Hoegger P.J."/>
            <person name="Jain P."/>
            <person name="Kilaru S."/>
            <person name="Labbe J."/>
            <person name="Lin Y.C."/>
            <person name="Legue V."/>
            <person name="Le Tacon F."/>
            <person name="Marmeisse R."/>
            <person name="Melayah D."/>
            <person name="Montanini B."/>
            <person name="Muratet M."/>
            <person name="Nehls U."/>
            <person name="Niculita-Hirzel H."/>
            <person name="Oudot-Le Secq M.P."/>
            <person name="Peter M."/>
            <person name="Quesneville H."/>
            <person name="Rajashekar B."/>
            <person name="Reich M."/>
            <person name="Rouhier N."/>
            <person name="Schmutz J."/>
            <person name="Yin T."/>
            <person name="Chalot M."/>
            <person name="Henrissat B."/>
            <person name="Kuees U."/>
            <person name="Lucas S."/>
            <person name="Van de Peer Y."/>
            <person name="Podila G.K."/>
            <person name="Polle A."/>
            <person name="Pukkila P.J."/>
            <person name="Richardson P.M."/>
            <person name="Rouze P."/>
            <person name="Sanders I.R."/>
            <person name="Stajich J.E."/>
            <person name="Tunlid A."/>
            <person name="Tuskan G."/>
            <person name="Grigoriev I.V."/>
        </authorList>
    </citation>
    <scope>NUCLEOTIDE SEQUENCE [LARGE SCALE GENOMIC DNA]</scope>
    <source>
        <strain evidence="2">S238N-H82 / ATCC MYA-4686</strain>
    </source>
</reference>
<organism evidence="2">
    <name type="scientific">Laccaria bicolor (strain S238N-H82 / ATCC MYA-4686)</name>
    <name type="common">Bicoloured deceiver</name>
    <name type="synonym">Laccaria laccata var. bicolor</name>
    <dbReference type="NCBI Taxonomy" id="486041"/>
    <lineage>
        <taxon>Eukaryota</taxon>
        <taxon>Fungi</taxon>
        <taxon>Dikarya</taxon>
        <taxon>Basidiomycota</taxon>
        <taxon>Agaricomycotina</taxon>
        <taxon>Agaricomycetes</taxon>
        <taxon>Agaricomycetidae</taxon>
        <taxon>Agaricales</taxon>
        <taxon>Agaricineae</taxon>
        <taxon>Hydnangiaceae</taxon>
        <taxon>Laccaria</taxon>
    </lineage>
</organism>
<dbReference type="RefSeq" id="XP_001882405.1">
    <property type="nucleotide sequence ID" value="XM_001882370.1"/>
</dbReference>
<dbReference type="Proteomes" id="UP000001194">
    <property type="component" value="Unassembled WGS sequence"/>
</dbReference>
<dbReference type="InParanoid" id="B0DEH0"/>
<accession>B0DEH0</accession>
<evidence type="ECO:0000313" key="2">
    <source>
        <dbReference type="Proteomes" id="UP000001194"/>
    </source>
</evidence>
<dbReference type="KEGG" id="lbc:LACBIDRAFT_299317"/>